<comment type="caution">
    <text evidence="1">The sequence shown here is derived from an EMBL/GenBank/DDBJ whole genome shotgun (WGS) entry which is preliminary data.</text>
</comment>
<accession>A0ACB9J195</accession>
<evidence type="ECO:0000313" key="2">
    <source>
        <dbReference type="Proteomes" id="UP001056120"/>
    </source>
</evidence>
<dbReference type="EMBL" id="CM042023">
    <property type="protein sequence ID" value="KAI3814299.1"/>
    <property type="molecule type" value="Genomic_DNA"/>
</dbReference>
<sequence>MDFAELDAIEGLRWSWNSWPVSKTESNDLVIPLSIMQTPLMNFNELPLLPYDPLICPRCGSVLNPYARVDYPSRIWVCPFCYQKNSFPRSYADIGENNIPAELFPTYSTVEYQLGHQGLMKNSNLVHNWGTSNNGLAKSNSSSSSSLSSLDQRGVGVRGVVSGPVFVFVVDACSSEEELRALKNELLLIVAQLPENAMVGLLVFDSVVRVYDLGFTECLRVVVFHGERQLSSTQIIDHLGIHSAKQHLGKTKGVQKHGFILPVSECEFSITTAIEDIHHSSPLAPGHRPPRCTGVAVLVATALLEGCSVHTRSRIMVFTSGPATMGPGMVVSQDLNHSIRTHRDINTGHAPFFWKSCEFYKQLSDKLIEASMVLDLFVCSLDQVGVTEMRAPVEKSGGFIMMAESFESDQFRKCLRHIFSRDQEGFLNMCFDVTIEIITTKDVKICGAIGPCVSLGRKNASVSEKEVGEGGTNTWKLGTLTDKTCITFFFEVSEEQKPHPGTAFFIQFITKYRHGNMGIRKRVTSAARRWVSGGAPEIAAGFDQETAAAVMARLAVHETQKNFPREVVRWLDKELIRFASKFGDYIPEDPSSFRLSTNFSLYPQFMYHLRRSQFIDVFNSSPDETAFFQLMLNCEGVVGSLIMIQPTLSQYSFDGPPIPVLLDVCSLSPDVILLFDSYFHVVIHYGSKIAQWKKLGYDRDPNHESFRKLLEAPEVEAEQLVAQRIPVPKLVRCEQHSSQARFLLAKLNPSVTHKSGYVDGSEVIMTDDVSLQMFIEHLQELAVQG</sequence>
<organism evidence="1 2">
    <name type="scientific">Smallanthus sonchifolius</name>
    <dbReference type="NCBI Taxonomy" id="185202"/>
    <lineage>
        <taxon>Eukaryota</taxon>
        <taxon>Viridiplantae</taxon>
        <taxon>Streptophyta</taxon>
        <taxon>Embryophyta</taxon>
        <taxon>Tracheophyta</taxon>
        <taxon>Spermatophyta</taxon>
        <taxon>Magnoliopsida</taxon>
        <taxon>eudicotyledons</taxon>
        <taxon>Gunneridae</taxon>
        <taxon>Pentapetalae</taxon>
        <taxon>asterids</taxon>
        <taxon>campanulids</taxon>
        <taxon>Asterales</taxon>
        <taxon>Asteraceae</taxon>
        <taxon>Asteroideae</taxon>
        <taxon>Heliantheae alliance</taxon>
        <taxon>Millerieae</taxon>
        <taxon>Smallanthus</taxon>
    </lineage>
</organism>
<gene>
    <name evidence="1" type="ORF">L1987_19050</name>
</gene>
<dbReference type="Proteomes" id="UP001056120">
    <property type="component" value="Linkage Group LG06"/>
</dbReference>
<reference evidence="2" key="1">
    <citation type="journal article" date="2022" name="Mol. Ecol. Resour.">
        <title>The genomes of chicory, endive, great burdock and yacon provide insights into Asteraceae palaeo-polyploidization history and plant inulin production.</title>
        <authorList>
            <person name="Fan W."/>
            <person name="Wang S."/>
            <person name="Wang H."/>
            <person name="Wang A."/>
            <person name="Jiang F."/>
            <person name="Liu H."/>
            <person name="Zhao H."/>
            <person name="Xu D."/>
            <person name="Zhang Y."/>
        </authorList>
    </citation>
    <scope>NUCLEOTIDE SEQUENCE [LARGE SCALE GENOMIC DNA]</scope>
    <source>
        <strain evidence="2">cv. Yunnan</strain>
    </source>
</reference>
<reference evidence="1 2" key="2">
    <citation type="journal article" date="2022" name="Mol. Ecol. Resour.">
        <title>The genomes of chicory, endive, great burdock and yacon provide insights into Asteraceae paleo-polyploidization history and plant inulin production.</title>
        <authorList>
            <person name="Fan W."/>
            <person name="Wang S."/>
            <person name="Wang H."/>
            <person name="Wang A."/>
            <person name="Jiang F."/>
            <person name="Liu H."/>
            <person name="Zhao H."/>
            <person name="Xu D."/>
            <person name="Zhang Y."/>
        </authorList>
    </citation>
    <scope>NUCLEOTIDE SEQUENCE [LARGE SCALE GENOMIC DNA]</scope>
    <source>
        <strain evidence="2">cv. Yunnan</strain>
        <tissue evidence="1">Leaves</tissue>
    </source>
</reference>
<evidence type="ECO:0000313" key="1">
    <source>
        <dbReference type="EMBL" id="KAI3814299.1"/>
    </source>
</evidence>
<name>A0ACB9J195_9ASTR</name>
<protein>
    <submittedName>
        <fullName evidence="1">Uncharacterized protein</fullName>
    </submittedName>
</protein>
<keyword evidence="2" id="KW-1185">Reference proteome</keyword>
<proteinExistence type="predicted"/>